<dbReference type="RefSeq" id="WP_066244673.1">
    <property type="nucleotide sequence ID" value="NZ_LRFC01000038.1"/>
</dbReference>
<organism evidence="6 7">
    <name type="scientific">Fictibacillus phosphorivorans</name>
    <dbReference type="NCBI Taxonomy" id="1221500"/>
    <lineage>
        <taxon>Bacteria</taxon>
        <taxon>Bacillati</taxon>
        <taxon>Bacillota</taxon>
        <taxon>Bacilli</taxon>
        <taxon>Bacillales</taxon>
        <taxon>Fictibacillaceae</taxon>
        <taxon>Fictibacillus</taxon>
    </lineage>
</organism>
<dbReference type="Proteomes" id="UP000076567">
    <property type="component" value="Unassembled WGS sequence"/>
</dbReference>
<accession>A0A168CQF1</accession>
<dbReference type="CDD" id="cd03114">
    <property type="entry name" value="MMAA-like"/>
    <property type="match status" value="1"/>
</dbReference>
<evidence type="ECO:0000256" key="3">
    <source>
        <dbReference type="ARBA" id="ARBA00022801"/>
    </source>
</evidence>
<keyword evidence="2" id="KW-0547">Nucleotide-binding</keyword>
<keyword evidence="5" id="KW-0143">Chaperone</keyword>
<evidence type="ECO:0000256" key="1">
    <source>
        <dbReference type="ARBA" id="ARBA00009625"/>
    </source>
</evidence>
<dbReference type="PANTHER" id="PTHR43087:SF1">
    <property type="entry name" value="LAO_AO TRANSPORT SYSTEM ATPASE"/>
    <property type="match status" value="1"/>
</dbReference>
<dbReference type="PANTHER" id="PTHR43087">
    <property type="entry name" value="LYSINE/ARGININE/ORNITHINE TRANSPORT SYSTEM KINASE"/>
    <property type="match status" value="1"/>
</dbReference>
<reference evidence="7" key="1">
    <citation type="submission" date="2016-01" db="EMBL/GenBank/DDBJ databases">
        <title>Draft genome of Chromobacterium sp. F49.</title>
        <authorList>
            <person name="Hong K.W."/>
        </authorList>
    </citation>
    <scope>NUCLEOTIDE SEQUENCE [LARGE SCALE GENOMIC DNA]</scope>
    <source>
        <strain evidence="7">P7IIIA</strain>
    </source>
</reference>
<evidence type="ECO:0000256" key="5">
    <source>
        <dbReference type="ARBA" id="ARBA00023186"/>
    </source>
</evidence>
<sequence length="318" mass="34889">MHPLAQRIQQKDERALAKAITLAENNGEDKLELLKSIYPLQKGAHWIGITGSPGAGKSSLVNRLISFLRKKEMTVAVVAVDPTSPFSGGSILGDRVRMADHFTDPGVFIRSMGTRGSLGGLSRSTKETVRLMDAYGFDVILIETVGVGQSELDIMKLADSVAVVLNPGSGDVVQVFKAGIMEIADLFAVNKADMPGVPKLLAEIEAMLDLVKHDSPYRPPVVQTISTENIGLEELWNALCVHRDYLNKSGEGKERKLSNLKREVMEVVQHEIYQEVWKNEQKNGFSWLADLESGTTDPYTAAEHILKGRLQPADGKQK</sequence>
<gene>
    <name evidence="6" type="ORF">AWM68_12200</name>
</gene>
<dbReference type="InterPro" id="IPR052040">
    <property type="entry name" value="GTPase/Isobutyryl-CoA_mutase"/>
</dbReference>
<dbReference type="SUPFAM" id="SSF52540">
    <property type="entry name" value="P-loop containing nucleoside triphosphate hydrolases"/>
    <property type="match status" value="1"/>
</dbReference>
<dbReference type="NCBIfam" id="TIGR00750">
    <property type="entry name" value="lao"/>
    <property type="match status" value="1"/>
</dbReference>
<comment type="caution">
    <text evidence="6">The sequence shown here is derived from an EMBL/GenBank/DDBJ whole genome shotgun (WGS) entry which is preliminary data.</text>
</comment>
<evidence type="ECO:0000313" key="6">
    <source>
        <dbReference type="EMBL" id="KZE63871.1"/>
    </source>
</evidence>
<keyword evidence="3" id="KW-0378">Hydrolase</keyword>
<dbReference type="InterPro" id="IPR027417">
    <property type="entry name" value="P-loop_NTPase"/>
</dbReference>
<name>A0A168CQF1_9BACL</name>
<keyword evidence="4" id="KW-0342">GTP-binding</keyword>
<dbReference type="EMBL" id="LRFC01000038">
    <property type="protein sequence ID" value="KZE63871.1"/>
    <property type="molecule type" value="Genomic_DNA"/>
</dbReference>
<evidence type="ECO:0000313" key="7">
    <source>
        <dbReference type="Proteomes" id="UP000076567"/>
    </source>
</evidence>
<dbReference type="Pfam" id="PF03308">
    <property type="entry name" value="MeaB"/>
    <property type="match status" value="1"/>
</dbReference>
<dbReference type="AlphaFoldDB" id="A0A168CQF1"/>
<dbReference type="InterPro" id="IPR005129">
    <property type="entry name" value="GTPase_ArgK"/>
</dbReference>
<dbReference type="GO" id="GO:0005525">
    <property type="term" value="F:GTP binding"/>
    <property type="evidence" value="ECO:0007669"/>
    <property type="project" value="UniProtKB-KW"/>
</dbReference>
<dbReference type="Gene3D" id="3.40.50.300">
    <property type="entry name" value="P-loop containing nucleotide triphosphate hydrolases"/>
    <property type="match status" value="1"/>
</dbReference>
<comment type="similarity">
    <text evidence="1">Belongs to the SIMIBI class G3E GTPase family. ArgK/MeaB subfamily.</text>
</comment>
<proteinExistence type="inferred from homology"/>
<evidence type="ECO:0000256" key="2">
    <source>
        <dbReference type="ARBA" id="ARBA00022741"/>
    </source>
</evidence>
<evidence type="ECO:0000256" key="4">
    <source>
        <dbReference type="ARBA" id="ARBA00023134"/>
    </source>
</evidence>
<dbReference type="OrthoDB" id="9778292at2"/>
<dbReference type="GO" id="GO:0003924">
    <property type="term" value="F:GTPase activity"/>
    <property type="evidence" value="ECO:0007669"/>
    <property type="project" value="InterPro"/>
</dbReference>
<keyword evidence="7" id="KW-1185">Reference proteome</keyword>
<protein>
    <submittedName>
        <fullName evidence="6">GTPase</fullName>
    </submittedName>
</protein>